<dbReference type="GO" id="GO:0006043">
    <property type="term" value="P:glucosamine catabolic process"/>
    <property type="evidence" value="ECO:0007669"/>
    <property type="project" value="TreeGrafter"/>
</dbReference>
<organism evidence="5 6">
    <name type="scientific">Weissella diestrammenae</name>
    <dbReference type="NCBI Taxonomy" id="1162633"/>
    <lineage>
        <taxon>Bacteria</taxon>
        <taxon>Bacillati</taxon>
        <taxon>Bacillota</taxon>
        <taxon>Bacilli</taxon>
        <taxon>Lactobacillales</taxon>
        <taxon>Lactobacillaceae</taxon>
        <taxon>Weissella</taxon>
    </lineage>
</organism>
<protein>
    <recommendedName>
        <fullName evidence="3">Glucosamine-6-phosphate deaminase</fullName>
        <ecNumber evidence="3">3.5.99.6</ecNumber>
    </recommendedName>
    <alternativeName>
        <fullName evidence="3">GlcN6P deaminase</fullName>
        <shortName evidence="3">GNPDA</shortName>
    </alternativeName>
    <alternativeName>
        <fullName evidence="3">Glucosamine-6-phosphate isomerase</fullName>
    </alternativeName>
</protein>
<dbReference type="InterPro" id="IPR037171">
    <property type="entry name" value="NagB/RpiA_transferase-like"/>
</dbReference>
<feature type="active site" description="For ring-opening step" evidence="3">
    <location>
        <position position="128"/>
    </location>
</feature>
<feature type="active site" description="For ring-opening step" evidence="3">
    <location>
        <position position="135"/>
    </location>
</feature>
<dbReference type="GO" id="GO:0019262">
    <property type="term" value="P:N-acetylneuraminate catabolic process"/>
    <property type="evidence" value="ECO:0007669"/>
    <property type="project" value="UniProtKB-UniRule"/>
</dbReference>
<dbReference type="GO" id="GO:0004342">
    <property type="term" value="F:glucosamine-6-phosphate deaminase activity"/>
    <property type="evidence" value="ECO:0007669"/>
    <property type="project" value="UniProtKB-UniRule"/>
</dbReference>
<reference evidence="5 6" key="1">
    <citation type="submission" date="2020-08" db="EMBL/GenBank/DDBJ databases">
        <title>Genome sequence of Weissella diestrammenae KACC 16890T.</title>
        <authorList>
            <person name="Hyun D.-W."/>
            <person name="Bae J.-W."/>
        </authorList>
    </citation>
    <scope>NUCLEOTIDE SEQUENCE [LARGE SCALE GENOMIC DNA]</scope>
    <source>
        <strain evidence="5 6">KACC 16890</strain>
    </source>
</reference>
<name>A0A7G9T4K3_9LACO</name>
<proteinExistence type="inferred from homology"/>
<dbReference type="GO" id="GO:0042802">
    <property type="term" value="F:identical protein binding"/>
    <property type="evidence" value="ECO:0007669"/>
    <property type="project" value="TreeGrafter"/>
</dbReference>
<comment type="catalytic activity">
    <reaction evidence="3">
        <text>alpha-D-glucosamine 6-phosphate + H2O = beta-D-fructose 6-phosphate + NH4(+)</text>
        <dbReference type="Rhea" id="RHEA:12172"/>
        <dbReference type="ChEBI" id="CHEBI:15377"/>
        <dbReference type="ChEBI" id="CHEBI:28938"/>
        <dbReference type="ChEBI" id="CHEBI:57634"/>
        <dbReference type="ChEBI" id="CHEBI:75989"/>
        <dbReference type="EC" id="3.5.99.6"/>
    </reaction>
</comment>
<dbReference type="AlphaFoldDB" id="A0A7G9T4K3"/>
<dbReference type="EC" id="3.5.99.6" evidence="3"/>
<dbReference type="CDD" id="cd01399">
    <property type="entry name" value="GlcN6P_deaminase"/>
    <property type="match status" value="1"/>
</dbReference>
<keyword evidence="2 3" id="KW-0119">Carbohydrate metabolism</keyword>
<feature type="active site" description="Proton acceptor; for enolization step" evidence="3">
    <location>
        <position position="62"/>
    </location>
</feature>
<evidence type="ECO:0000256" key="3">
    <source>
        <dbReference type="HAMAP-Rule" id="MF_01241"/>
    </source>
</evidence>
<keyword evidence="6" id="KW-1185">Reference proteome</keyword>
<comment type="function">
    <text evidence="3">Catalyzes the reversible isomerization-deamination of glucosamine 6-phosphate (GlcN6P) to form fructose 6-phosphate (Fru6P) and ammonium ion.</text>
</comment>
<sequence>MDIKIVENQLAGGRLGQQIFADALAQGANVFGLATGSTPISIYDQITASDLDFSDKISINLDEYKGISGTHPQSYRYFMDKHFFSKKPFKASYVPNGLNPDGADEAKKYDAILAEYPRDLQILGLGQNGHIGFNEPGTPFDSTTHEVELTASTIEANARFFDNENEVPKQAYSMGIQSIMDAKQILIVAYGQNKAAAVASMINGPVTENVPASILQKHANVTVILDADSASQL</sequence>
<evidence type="ECO:0000256" key="1">
    <source>
        <dbReference type="ARBA" id="ARBA00022801"/>
    </source>
</evidence>
<feature type="active site" description="Proton acceptor; for ring-opening step" evidence="3">
    <location>
        <position position="130"/>
    </location>
</feature>
<dbReference type="InterPro" id="IPR006148">
    <property type="entry name" value="Glc/Gal-6P_isomerase"/>
</dbReference>
<comment type="caution">
    <text evidence="3">Lacks conserved residue(s) required for the propagation of feature annotation.</text>
</comment>
<dbReference type="GO" id="GO:0006046">
    <property type="term" value="P:N-acetylglucosamine catabolic process"/>
    <property type="evidence" value="ECO:0007669"/>
    <property type="project" value="TreeGrafter"/>
</dbReference>
<dbReference type="PANTHER" id="PTHR11280:SF5">
    <property type="entry name" value="GLUCOSAMINE-6-PHOSPHATE ISOMERASE"/>
    <property type="match status" value="1"/>
</dbReference>
<dbReference type="SUPFAM" id="SSF100950">
    <property type="entry name" value="NagB/RpiA/CoA transferase-like"/>
    <property type="match status" value="1"/>
</dbReference>
<accession>A0A7G9T4K3</accession>
<dbReference type="GO" id="GO:0005737">
    <property type="term" value="C:cytoplasm"/>
    <property type="evidence" value="ECO:0007669"/>
    <property type="project" value="TreeGrafter"/>
</dbReference>
<dbReference type="Pfam" id="PF01182">
    <property type="entry name" value="Glucosamine_iso"/>
    <property type="match status" value="1"/>
</dbReference>
<dbReference type="Proteomes" id="UP000515800">
    <property type="component" value="Chromosome"/>
</dbReference>
<comment type="similarity">
    <text evidence="3">Belongs to the glucosamine/galactosamine-6-phosphate isomerase family. NagB subfamily.</text>
</comment>
<dbReference type="GO" id="GO:0005975">
    <property type="term" value="P:carbohydrate metabolic process"/>
    <property type="evidence" value="ECO:0007669"/>
    <property type="project" value="InterPro"/>
</dbReference>
<keyword evidence="1 3" id="KW-0378">Hydrolase</keyword>
<dbReference type="Gene3D" id="3.40.50.1360">
    <property type="match status" value="1"/>
</dbReference>
<gene>
    <name evidence="3" type="primary">nagB</name>
    <name evidence="5" type="ORF">H9L19_06485</name>
</gene>
<evidence type="ECO:0000313" key="5">
    <source>
        <dbReference type="EMBL" id="QNN75028.1"/>
    </source>
</evidence>
<evidence type="ECO:0000313" key="6">
    <source>
        <dbReference type="Proteomes" id="UP000515800"/>
    </source>
</evidence>
<dbReference type="UniPathway" id="UPA00629">
    <property type="reaction ID" value="UER00684"/>
</dbReference>
<dbReference type="PANTHER" id="PTHR11280">
    <property type="entry name" value="GLUCOSAMINE-6-PHOSPHATE ISOMERASE"/>
    <property type="match status" value="1"/>
</dbReference>
<dbReference type="HAMAP" id="MF_01241">
    <property type="entry name" value="GlcN6P_deamin"/>
    <property type="match status" value="1"/>
</dbReference>
<evidence type="ECO:0000256" key="2">
    <source>
        <dbReference type="ARBA" id="ARBA00023277"/>
    </source>
</evidence>
<comment type="pathway">
    <text evidence="3">Amino-sugar metabolism; N-acetylneuraminate degradation; D-fructose 6-phosphate from N-acetylneuraminate: step 5/5.</text>
</comment>
<dbReference type="EMBL" id="CP060724">
    <property type="protein sequence ID" value="QNN75028.1"/>
    <property type="molecule type" value="Genomic_DNA"/>
</dbReference>
<dbReference type="KEGG" id="wdi:H9L19_06485"/>
<evidence type="ECO:0000259" key="4">
    <source>
        <dbReference type="Pfam" id="PF01182"/>
    </source>
</evidence>
<dbReference type="InterPro" id="IPR004547">
    <property type="entry name" value="Glucosamine6P_isomerase"/>
</dbReference>
<dbReference type="RefSeq" id="WP_187528863.1">
    <property type="nucleotide sequence ID" value="NZ_CP060724.1"/>
</dbReference>
<feature type="domain" description="Glucosamine/galactosamine-6-phosphate isomerase" evidence="4">
    <location>
        <begin position="22"/>
        <end position="221"/>
    </location>
</feature>